<evidence type="ECO:0000259" key="4">
    <source>
        <dbReference type="Pfam" id="PF16987"/>
    </source>
</evidence>
<gene>
    <name evidence="5" type="primary">GAL11_3</name>
    <name evidence="5" type="ORF">g.120207</name>
</gene>
<sequence length="252" mass="27956">MNMDPAASGDWRQHLQPEARQRFVNKIMDTLQRHLPIYGQEGLGELRKIALRFEEKIYTAATNRNDYLWKISPKMLTMETKTQNSGVANQMPSNPSNQNPPDPGSHVLQQQAGQSLPISLPNQSQTRQQTLTPGIQNNLASAAVQGSTSLASMVPAMNGLGQSISSISQTSNLQSMSAIPQNLVNTTGQSISSNIYPNSQRQIQGKQQQQPLVSLQHQQQSQNSHLYPQQLQQQQQILKSKLSHPSLMQSQL</sequence>
<dbReference type="Gene3D" id="1.10.246.20">
    <property type="entry name" value="Coactivator CBP, KIX domain"/>
    <property type="match status" value="1"/>
</dbReference>
<dbReference type="FunFam" id="1.10.246.20:FF:000003">
    <property type="entry name" value="Mediator of RNA polymerase II transcription subunit 15a"/>
    <property type="match status" value="1"/>
</dbReference>
<feature type="non-terminal residue" evidence="5">
    <location>
        <position position="252"/>
    </location>
</feature>
<dbReference type="PANTHER" id="PTHR33137">
    <property type="entry name" value="MEDIATOR OF RNA POLYMERASE II TRANSCRIPTION SUBUNIT 15A-RELATED"/>
    <property type="match status" value="1"/>
</dbReference>
<dbReference type="GO" id="GO:0031490">
    <property type="term" value="F:chromatin DNA binding"/>
    <property type="evidence" value="ECO:0007669"/>
    <property type="project" value="InterPro"/>
</dbReference>
<dbReference type="SUPFAM" id="SSF47040">
    <property type="entry name" value="Kix domain of CBP (creb binding protein)"/>
    <property type="match status" value="1"/>
</dbReference>
<dbReference type="EMBL" id="GDJX01003595">
    <property type="protein sequence ID" value="JAT64341.1"/>
    <property type="molecule type" value="Transcribed_RNA"/>
</dbReference>
<organism evidence="5">
    <name type="scientific">Anthurium amnicola</name>
    <dbReference type="NCBI Taxonomy" id="1678845"/>
    <lineage>
        <taxon>Eukaryota</taxon>
        <taxon>Viridiplantae</taxon>
        <taxon>Streptophyta</taxon>
        <taxon>Embryophyta</taxon>
        <taxon>Tracheophyta</taxon>
        <taxon>Spermatophyta</taxon>
        <taxon>Magnoliopsida</taxon>
        <taxon>Liliopsida</taxon>
        <taxon>Araceae</taxon>
        <taxon>Pothoideae</taxon>
        <taxon>Potheae</taxon>
        <taxon>Anthurium</taxon>
    </lineage>
</organism>
<dbReference type="Pfam" id="PF16987">
    <property type="entry name" value="KIX_2"/>
    <property type="match status" value="1"/>
</dbReference>
<dbReference type="PANTHER" id="PTHR33137:SF4">
    <property type="entry name" value="MEDIATOR OF RNA POLYMERASE II TRANSCRIPTION SUBUNIT 15A-RELATED"/>
    <property type="match status" value="1"/>
</dbReference>
<evidence type="ECO:0000256" key="3">
    <source>
        <dbReference type="SAM" id="MobiDB-lite"/>
    </source>
</evidence>
<evidence type="ECO:0000313" key="5">
    <source>
        <dbReference type="EMBL" id="JAT64341.1"/>
    </source>
</evidence>
<dbReference type="AlphaFoldDB" id="A0A1D1ZBX6"/>
<evidence type="ECO:0000256" key="1">
    <source>
        <dbReference type="ARBA" id="ARBA00004123"/>
    </source>
</evidence>
<dbReference type="GO" id="GO:0003713">
    <property type="term" value="F:transcription coactivator activity"/>
    <property type="evidence" value="ECO:0007669"/>
    <property type="project" value="InterPro"/>
</dbReference>
<dbReference type="InterPro" id="IPR036546">
    <property type="entry name" value="MED15_KIX"/>
</dbReference>
<reference evidence="5" key="1">
    <citation type="submission" date="2015-07" db="EMBL/GenBank/DDBJ databases">
        <title>Transcriptome Assembly of Anthurium amnicola.</title>
        <authorList>
            <person name="Suzuki J."/>
        </authorList>
    </citation>
    <scope>NUCLEOTIDE SEQUENCE</scope>
</reference>
<comment type="subcellular location">
    <subcellularLocation>
        <location evidence="1">Nucleus</location>
    </subcellularLocation>
</comment>
<evidence type="ECO:0000256" key="2">
    <source>
        <dbReference type="ARBA" id="ARBA00023242"/>
    </source>
</evidence>
<protein>
    <submittedName>
        <fullName evidence="5">Mediator of RNA polymerase II transcription subunit 15</fullName>
    </submittedName>
</protein>
<proteinExistence type="predicted"/>
<accession>A0A1D1ZBX6</accession>
<feature type="domain" description="Mediator complex subunit 15 KIX" evidence="4">
    <location>
        <begin position="9"/>
        <end position="86"/>
    </location>
</feature>
<name>A0A1D1ZBX6_9ARAE</name>
<dbReference type="GO" id="GO:0005634">
    <property type="term" value="C:nucleus"/>
    <property type="evidence" value="ECO:0007669"/>
    <property type="project" value="UniProtKB-SubCell"/>
</dbReference>
<dbReference type="InterPro" id="IPR036529">
    <property type="entry name" value="KIX_dom_sf"/>
</dbReference>
<feature type="region of interest" description="Disordered" evidence="3">
    <location>
        <begin position="82"/>
        <end position="109"/>
    </location>
</feature>
<dbReference type="InterPro" id="IPR044661">
    <property type="entry name" value="MED15a/b/c-like"/>
</dbReference>
<keyword evidence="2" id="KW-0539">Nucleus</keyword>